<proteinExistence type="predicted"/>
<feature type="region of interest" description="Disordered" evidence="1">
    <location>
        <begin position="70"/>
        <end position="126"/>
    </location>
</feature>
<accession>A0A1B6FX63</accession>
<feature type="compositionally biased region" description="Polar residues" evidence="1">
    <location>
        <begin position="102"/>
        <end position="126"/>
    </location>
</feature>
<evidence type="ECO:0000313" key="3">
    <source>
        <dbReference type="EMBL" id="JAS57473.1"/>
    </source>
</evidence>
<organism evidence="2">
    <name type="scientific">Cuerna arida</name>
    <dbReference type="NCBI Taxonomy" id="1464854"/>
    <lineage>
        <taxon>Eukaryota</taxon>
        <taxon>Metazoa</taxon>
        <taxon>Ecdysozoa</taxon>
        <taxon>Arthropoda</taxon>
        <taxon>Hexapoda</taxon>
        <taxon>Insecta</taxon>
        <taxon>Pterygota</taxon>
        <taxon>Neoptera</taxon>
        <taxon>Paraneoptera</taxon>
        <taxon>Hemiptera</taxon>
        <taxon>Auchenorrhyncha</taxon>
        <taxon>Membracoidea</taxon>
        <taxon>Cicadellidae</taxon>
        <taxon>Cicadellinae</taxon>
        <taxon>Proconiini</taxon>
        <taxon>Cuerna</taxon>
    </lineage>
</organism>
<name>A0A1B6FX63_9HEMI</name>
<evidence type="ECO:0000313" key="2">
    <source>
        <dbReference type="EMBL" id="JAS54782.1"/>
    </source>
</evidence>
<dbReference type="EMBL" id="GECZ01014987">
    <property type="protein sequence ID" value="JAS54782.1"/>
    <property type="molecule type" value="Transcribed_RNA"/>
</dbReference>
<sequence length="384" mass="42487">MDPSEWPEIEVANMFGAARSFMRHNNNSQSEKKFAFITEALATKGFLHSVEEVEKAYNFHLQLKIKELRQETGHKHTKRGMEFSPTGKKELSGGKKSESTHVDSVSTVQKNHVNGQENKQTPSGENSIVKLKNTVINLTNESIKVSQVKTDKVGIDNNKISNRKTLCLNSEPNKGAPEFIQSEITTNISRDKSLNNPLPKRDIINDKETRIKKQINVETVGKKQECKSVVDANVSKKITKATLKETDEIKLSETIPDKNTTVTSKSVQQLNCAKHKKSPDISNETPIKSLTKKTNDMKIDELASDKTSVTPESVKQSNCSGGKKSSDISNQVAIKSLTKKTSDAKIDERAAEVDQTSATSESVKQSSNCTKRKSSDVSNQVAIK</sequence>
<evidence type="ECO:0000256" key="1">
    <source>
        <dbReference type="SAM" id="MobiDB-lite"/>
    </source>
</evidence>
<feature type="compositionally biased region" description="Basic and acidic residues" evidence="1">
    <location>
        <begin position="293"/>
        <end position="304"/>
    </location>
</feature>
<dbReference type="EMBL" id="GECZ01012296">
    <property type="protein sequence ID" value="JAS57473.1"/>
    <property type="molecule type" value="Transcribed_RNA"/>
</dbReference>
<feature type="non-terminal residue" evidence="2">
    <location>
        <position position="384"/>
    </location>
</feature>
<feature type="compositionally biased region" description="Polar residues" evidence="1">
    <location>
        <begin position="354"/>
        <end position="369"/>
    </location>
</feature>
<feature type="compositionally biased region" description="Basic and acidic residues" evidence="1">
    <location>
        <begin position="87"/>
        <end position="101"/>
    </location>
</feature>
<feature type="region of interest" description="Disordered" evidence="1">
    <location>
        <begin position="275"/>
        <end position="384"/>
    </location>
</feature>
<reference evidence="2" key="1">
    <citation type="submission" date="2015-11" db="EMBL/GenBank/DDBJ databases">
        <title>De novo transcriptome assembly of four potential Pierce s Disease insect vectors from Arizona vineyards.</title>
        <authorList>
            <person name="Tassone E.E."/>
        </authorList>
    </citation>
    <scope>NUCLEOTIDE SEQUENCE</scope>
</reference>
<feature type="compositionally biased region" description="Polar residues" evidence="1">
    <location>
        <begin position="305"/>
        <end position="320"/>
    </location>
</feature>
<protein>
    <submittedName>
        <fullName evidence="2">Uncharacterized protein</fullName>
    </submittedName>
</protein>
<gene>
    <name evidence="3" type="ORF">g.17618</name>
    <name evidence="2" type="ORF">g.17623</name>
</gene>
<dbReference type="AlphaFoldDB" id="A0A1B6FX63"/>
<feature type="compositionally biased region" description="Basic and acidic residues" evidence="1">
    <location>
        <begin position="340"/>
        <end position="352"/>
    </location>
</feature>